<organism evidence="1 2">
    <name type="scientific">Candidatus Bacteroides merdavium</name>
    <dbReference type="NCBI Taxonomy" id="2838472"/>
    <lineage>
        <taxon>Bacteria</taxon>
        <taxon>Pseudomonadati</taxon>
        <taxon>Bacteroidota</taxon>
        <taxon>Bacteroidia</taxon>
        <taxon>Bacteroidales</taxon>
        <taxon>Bacteroidaceae</taxon>
        <taxon>Bacteroides</taxon>
    </lineage>
</organism>
<protein>
    <submittedName>
        <fullName evidence="1">Uncharacterized protein</fullName>
    </submittedName>
</protein>
<dbReference type="EMBL" id="DXAV01000036">
    <property type="protein sequence ID" value="HIZ91315.1"/>
    <property type="molecule type" value="Genomic_DNA"/>
</dbReference>
<sequence length="93" mass="10763">MQNDGYWSSSIPTYAEATEKPKWWDEYIWDPLGWIWRGWQAIISLLGGGYNYSDLSKAAIKGKEQLDPTSTPDVVWYPKRTAIKKVRAVRLVN</sequence>
<reference evidence="1" key="2">
    <citation type="submission" date="2021-04" db="EMBL/GenBank/DDBJ databases">
        <authorList>
            <person name="Gilroy R."/>
        </authorList>
    </citation>
    <scope>NUCLEOTIDE SEQUENCE</scope>
    <source>
        <strain evidence="1">CHK118-2852</strain>
    </source>
</reference>
<comment type="caution">
    <text evidence="1">The sequence shown here is derived from an EMBL/GenBank/DDBJ whole genome shotgun (WGS) entry which is preliminary data.</text>
</comment>
<evidence type="ECO:0000313" key="2">
    <source>
        <dbReference type="Proteomes" id="UP000824108"/>
    </source>
</evidence>
<proteinExistence type="predicted"/>
<accession>A0A9D2GZ01</accession>
<name>A0A9D2GZ01_9BACE</name>
<dbReference type="Proteomes" id="UP000824108">
    <property type="component" value="Unassembled WGS sequence"/>
</dbReference>
<reference evidence="1" key="1">
    <citation type="journal article" date="2021" name="PeerJ">
        <title>Extensive microbial diversity within the chicken gut microbiome revealed by metagenomics and culture.</title>
        <authorList>
            <person name="Gilroy R."/>
            <person name="Ravi A."/>
            <person name="Getino M."/>
            <person name="Pursley I."/>
            <person name="Horton D.L."/>
            <person name="Alikhan N.F."/>
            <person name="Baker D."/>
            <person name="Gharbi K."/>
            <person name="Hall N."/>
            <person name="Watson M."/>
            <person name="Adriaenssens E.M."/>
            <person name="Foster-Nyarko E."/>
            <person name="Jarju S."/>
            <person name="Secka A."/>
            <person name="Antonio M."/>
            <person name="Oren A."/>
            <person name="Chaudhuri R.R."/>
            <person name="La Ragione R."/>
            <person name="Hildebrand F."/>
            <person name="Pallen M.J."/>
        </authorList>
    </citation>
    <scope>NUCLEOTIDE SEQUENCE</scope>
    <source>
        <strain evidence="1">CHK118-2852</strain>
    </source>
</reference>
<gene>
    <name evidence="1" type="ORF">H9807_04265</name>
</gene>
<dbReference type="AlphaFoldDB" id="A0A9D2GZ01"/>
<evidence type="ECO:0000313" key="1">
    <source>
        <dbReference type="EMBL" id="HIZ91315.1"/>
    </source>
</evidence>